<dbReference type="Proteomes" id="UP001419910">
    <property type="component" value="Unassembled WGS sequence"/>
</dbReference>
<name>A0ABU9Y1N3_9SPHN</name>
<proteinExistence type="inferred from homology"/>
<dbReference type="PANTHER" id="PTHR30629:SF2">
    <property type="entry name" value="PROPHAGE INTEGRASE INTS-RELATED"/>
    <property type="match status" value="1"/>
</dbReference>
<sequence length="239" mass="26381">MFRFAIVDGKAMHDPSADIAEAQPKPKPKRKPEKHYARIKALGMPVFYSRLAKDGGHELTPLALRWTMLTIVRTQETRYALKDELEGIDGATPQWRISPERMKMSNEHIVPLSRQAMALLPRILELSGDSKWLFPMPGSKKGASPKTACSIACTGLATRALRRFTGFEGSRRRCSMKKPAWTRGARQYVDGMLTGSSANLPMSSRMKCGTPTTLPNGSAPGGACYNDGPIGWTHRRLPG</sequence>
<protein>
    <recommendedName>
        <fullName evidence="5">Tyr recombinase domain-containing protein</fullName>
    </recommendedName>
</protein>
<dbReference type="RefSeq" id="WP_343889512.1">
    <property type="nucleotide sequence ID" value="NZ_BAAAEH010000022.1"/>
</dbReference>
<dbReference type="InterPro" id="IPR050808">
    <property type="entry name" value="Phage_Integrase"/>
</dbReference>
<dbReference type="PANTHER" id="PTHR30629">
    <property type="entry name" value="PROPHAGE INTEGRASE"/>
    <property type="match status" value="1"/>
</dbReference>
<organism evidence="3 4">
    <name type="scientific">Sphingomonas oligophenolica</name>
    <dbReference type="NCBI Taxonomy" id="301154"/>
    <lineage>
        <taxon>Bacteria</taxon>
        <taxon>Pseudomonadati</taxon>
        <taxon>Pseudomonadota</taxon>
        <taxon>Alphaproteobacteria</taxon>
        <taxon>Sphingomonadales</taxon>
        <taxon>Sphingomonadaceae</taxon>
        <taxon>Sphingomonas</taxon>
    </lineage>
</organism>
<reference evidence="3 4" key="1">
    <citation type="submission" date="2024-05" db="EMBL/GenBank/DDBJ databases">
        <authorList>
            <person name="Liu Q."/>
            <person name="Xin Y.-H."/>
        </authorList>
    </citation>
    <scope>NUCLEOTIDE SEQUENCE [LARGE SCALE GENOMIC DNA]</scope>
    <source>
        <strain evidence="3 4">CGMCC 1.10181</strain>
    </source>
</reference>
<keyword evidence="4" id="KW-1185">Reference proteome</keyword>
<evidence type="ECO:0008006" key="5">
    <source>
        <dbReference type="Google" id="ProtNLM"/>
    </source>
</evidence>
<accession>A0ABU9Y1N3</accession>
<comment type="caution">
    <text evidence="3">The sequence shown here is derived from an EMBL/GenBank/DDBJ whole genome shotgun (WGS) entry which is preliminary data.</text>
</comment>
<evidence type="ECO:0000256" key="2">
    <source>
        <dbReference type="ARBA" id="ARBA00022908"/>
    </source>
</evidence>
<comment type="similarity">
    <text evidence="1">Belongs to the 'phage' integrase family.</text>
</comment>
<evidence type="ECO:0000313" key="4">
    <source>
        <dbReference type="Proteomes" id="UP001419910"/>
    </source>
</evidence>
<dbReference type="SUPFAM" id="SSF56349">
    <property type="entry name" value="DNA breaking-rejoining enzymes"/>
    <property type="match status" value="1"/>
</dbReference>
<keyword evidence="2" id="KW-0229">DNA integration</keyword>
<evidence type="ECO:0000313" key="3">
    <source>
        <dbReference type="EMBL" id="MEN2789711.1"/>
    </source>
</evidence>
<dbReference type="EMBL" id="JBDIME010000005">
    <property type="protein sequence ID" value="MEN2789711.1"/>
    <property type="molecule type" value="Genomic_DNA"/>
</dbReference>
<dbReference type="InterPro" id="IPR011010">
    <property type="entry name" value="DNA_brk_join_enz"/>
</dbReference>
<gene>
    <name evidence="3" type="ORF">ABC974_08745</name>
</gene>
<evidence type="ECO:0000256" key="1">
    <source>
        <dbReference type="ARBA" id="ARBA00008857"/>
    </source>
</evidence>